<evidence type="ECO:0000313" key="2">
    <source>
        <dbReference type="EMBL" id="MFC6199693.1"/>
    </source>
</evidence>
<evidence type="ECO:0000259" key="1">
    <source>
        <dbReference type="Pfam" id="PF00483"/>
    </source>
</evidence>
<dbReference type="CDD" id="cd06426">
    <property type="entry name" value="NTP_transferase_like_2"/>
    <property type="match status" value="1"/>
</dbReference>
<dbReference type="Proteomes" id="UP001596303">
    <property type="component" value="Unassembled WGS sequence"/>
</dbReference>
<dbReference type="Pfam" id="PF00483">
    <property type="entry name" value="NTP_transferase"/>
    <property type="match status" value="1"/>
</dbReference>
<feature type="domain" description="Nucleotidyl transferase" evidence="1">
    <location>
        <begin position="40"/>
        <end position="256"/>
    </location>
</feature>
<dbReference type="EMBL" id="JBHSSW010000066">
    <property type="protein sequence ID" value="MFC6199693.1"/>
    <property type="molecule type" value="Genomic_DNA"/>
</dbReference>
<organism evidence="2 3">
    <name type="scientific">Ponticaulis profundi</name>
    <dbReference type="NCBI Taxonomy" id="2665222"/>
    <lineage>
        <taxon>Bacteria</taxon>
        <taxon>Pseudomonadati</taxon>
        <taxon>Pseudomonadota</taxon>
        <taxon>Alphaproteobacteria</taxon>
        <taxon>Hyphomonadales</taxon>
        <taxon>Hyphomonadaceae</taxon>
        <taxon>Ponticaulis</taxon>
    </lineage>
</organism>
<evidence type="ECO:0000313" key="3">
    <source>
        <dbReference type="Proteomes" id="UP001596303"/>
    </source>
</evidence>
<gene>
    <name evidence="2" type="ORF">ACFQDM_16560</name>
</gene>
<dbReference type="InterPro" id="IPR029044">
    <property type="entry name" value="Nucleotide-diphossugar_trans"/>
</dbReference>
<proteinExistence type="predicted"/>
<dbReference type="SUPFAM" id="SSF53448">
    <property type="entry name" value="Nucleotide-diphospho-sugar transferases"/>
    <property type="match status" value="1"/>
</dbReference>
<name>A0ABW1SDP9_9PROT</name>
<dbReference type="RefSeq" id="WP_377381006.1">
    <property type="nucleotide sequence ID" value="NZ_JBHSSW010000066.1"/>
</dbReference>
<sequence>MLSQSPAMSYRIQGEQLDIEDILSKTASTRLTGPARSELVVLMAGGFGRRMMPLTKDVPKPLLPIADHPMLEHIMCQMIQQGFARFKLSVRHMADQLKAHFGDGSKWGVEIGYIDEPEALGTAGGLSLLDPVPEEPIIVANADLITDLDYRKVIDAHKASSAALTMCTREAAFQVPYGVVYSDTQRVSRVEEKPTQSVTISAGMYVLSPQVLNAMAHAEVIDMPDFIQRLIGQGAHIAALPISDRWVDVGRRETYQRLLDYLDDKSGEGET</sequence>
<accession>A0ABW1SDP9</accession>
<protein>
    <submittedName>
        <fullName evidence="2">Sugar phosphate nucleotidyltransferase</fullName>
    </submittedName>
</protein>
<dbReference type="PANTHER" id="PTHR22572">
    <property type="entry name" value="SUGAR-1-PHOSPHATE GUANYL TRANSFERASE"/>
    <property type="match status" value="1"/>
</dbReference>
<dbReference type="InterPro" id="IPR050486">
    <property type="entry name" value="Mannose-1P_guanyltransferase"/>
</dbReference>
<keyword evidence="3" id="KW-1185">Reference proteome</keyword>
<dbReference type="Gene3D" id="3.90.550.10">
    <property type="entry name" value="Spore Coat Polysaccharide Biosynthesis Protein SpsA, Chain A"/>
    <property type="match status" value="1"/>
</dbReference>
<dbReference type="InterPro" id="IPR005835">
    <property type="entry name" value="NTP_transferase_dom"/>
</dbReference>
<reference evidence="3" key="1">
    <citation type="journal article" date="2019" name="Int. J. Syst. Evol. Microbiol.">
        <title>The Global Catalogue of Microorganisms (GCM) 10K type strain sequencing project: providing services to taxonomists for standard genome sequencing and annotation.</title>
        <authorList>
            <consortium name="The Broad Institute Genomics Platform"/>
            <consortium name="The Broad Institute Genome Sequencing Center for Infectious Disease"/>
            <person name="Wu L."/>
            <person name="Ma J."/>
        </authorList>
    </citation>
    <scope>NUCLEOTIDE SEQUENCE [LARGE SCALE GENOMIC DNA]</scope>
    <source>
        <strain evidence="3">CGMCC-1.15741</strain>
    </source>
</reference>
<comment type="caution">
    <text evidence="2">The sequence shown here is derived from an EMBL/GenBank/DDBJ whole genome shotgun (WGS) entry which is preliminary data.</text>
</comment>